<dbReference type="RefSeq" id="WP_084303285.1">
    <property type="nucleotide sequence ID" value="NZ_FNDG01000002.1"/>
</dbReference>
<comment type="similarity">
    <text evidence="2">Belongs to the ABC transporter superfamily.</text>
</comment>
<dbReference type="EC" id="7.4.2.9" evidence="8"/>
<dbReference type="AlphaFoldDB" id="A0A1G7Z7L2"/>
<dbReference type="Proteomes" id="UP000198606">
    <property type="component" value="Unassembled WGS sequence"/>
</dbReference>
<keyword evidence="7" id="KW-0472">Membrane</keyword>
<dbReference type="GO" id="GO:0015833">
    <property type="term" value="P:peptide transport"/>
    <property type="evidence" value="ECO:0007669"/>
    <property type="project" value="InterPro"/>
</dbReference>
<evidence type="ECO:0000313" key="14">
    <source>
        <dbReference type="Proteomes" id="UP000198606"/>
    </source>
</evidence>
<dbReference type="STRING" id="29435.SAMN05216588_102233"/>
<dbReference type="PANTHER" id="PTHR43297:SF2">
    <property type="entry name" value="DIPEPTIDE TRANSPORT ATP-BINDING PROTEIN DPPD"/>
    <property type="match status" value="1"/>
</dbReference>
<comment type="subcellular location">
    <subcellularLocation>
        <location evidence="1">Cell inner membrane</location>
        <topology evidence="1">Peripheral membrane protein</topology>
    </subcellularLocation>
</comment>
<keyword evidence="3" id="KW-0813">Transport</keyword>
<dbReference type="PROSITE" id="PS50893">
    <property type="entry name" value="ABC_TRANSPORTER_2"/>
    <property type="match status" value="2"/>
</dbReference>
<dbReference type="PANTHER" id="PTHR43297">
    <property type="entry name" value="OLIGOPEPTIDE TRANSPORT ATP-BINDING PROTEIN APPD"/>
    <property type="match status" value="1"/>
</dbReference>
<dbReference type="GO" id="GO:0055085">
    <property type="term" value="P:transmembrane transport"/>
    <property type="evidence" value="ECO:0007669"/>
    <property type="project" value="UniProtKB-ARBA"/>
</dbReference>
<dbReference type="SUPFAM" id="SSF52540">
    <property type="entry name" value="P-loop containing nucleoside triphosphate hydrolases"/>
    <property type="match status" value="2"/>
</dbReference>
<proteinExistence type="inferred from homology"/>
<evidence type="ECO:0000256" key="1">
    <source>
        <dbReference type="ARBA" id="ARBA00004417"/>
    </source>
</evidence>
<dbReference type="SMART" id="SM00382">
    <property type="entry name" value="AAA"/>
    <property type="match status" value="2"/>
</dbReference>
<dbReference type="InterPro" id="IPR003593">
    <property type="entry name" value="AAA+_ATPase"/>
</dbReference>
<feature type="domain" description="ABC transporter" evidence="12">
    <location>
        <begin position="276"/>
        <end position="522"/>
    </location>
</feature>
<comment type="catalytic activity">
    <reaction evidence="9">
        <text>a dipeptide(out) + ATP + H2O = a dipeptide(in) + ADP + phosphate + H(+)</text>
        <dbReference type="Rhea" id="RHEA:23120"/>
        <dbReference type="ChEBI" id="CHEBI:15377"/>
        <dbReference type="ChEBI" id="CHEBI:15378"/>
        <dbReference type="ChEBI" id="CHEBI:30616"/>
        <dbReference type="ChEBI" id="CHEBI:43474"/>
        <dbReference type="ChEBI" id="CHEBI:90799"/>
        <dbReference type="ChEBI" id="CHEBI:456216"/>
        <dbReference type="EC" id="7.4.2.9"/>
    </reaction>
</comment>
<dbReference type="FunFam" id="3.40.50.300:FF:000016">
    <property type="entry name" value="Oligopeptide ABC transporter ATP-binding component"/>
    <property type="match status" value="1"/>
</dbReference>
<dbReference type="NCBIfam" id="NF007739">
    <property type="entry name" value="PRK10419.1"/>
    <property type="match status" value="2"/>
</dbReference>
<dbReference type="Pfam" id="PF00005">
    <property type="entry name" value="ABC_tran"/>
    <property type="match status" value="2"/>
</dbReference>
<evidence type="ECO:0000256" key="3">
    <source>
        <dbReference type="ARBA" id="ARBA00022448"/>
    </source>
</evidence>
<dbReference type="InterPro" id="IPR017871">
    <property type="entry name" value="ABC_transporter-like_CS"/>
</dbReference>
<evidence type="ECO:0000259" key="12">
    <source>
        <dbReference type="PROSITE" id="PS50893"/>
    </source>
</evidence>
<dbReference type="Gene3D" id="3.40.50.300">
    <property type="entry name" value="P-loop containing nucleotide triphosphate hydrolases"/>
    <property type="match status" value="2"/>
</dbReference>
<evidence type="ECO:0000256" key="6">
    <source>
        <dbReference type="ARBA" id="ARBA00022840"/>
    </source>
</evidence>
<evidence type="ECO:0000313" key="13">
    <source>
        <dbReference type="EMBL" id="SDH04589.1"/>
    </source>
</evidence>
<evidence type="ECO:0000256" key="10">
    <source>
        <dbReference type="ARBA" id="ARBA00058018"/>
    </source>
</evidence>
<evidence type="ECO:0000256" key="11">
    <source>
        <dbReference type="ARBA" id="ARBA00065473"/>
    </source>
</evidence>
<evidence type="ECO:0000256" key="9">
    <source>
        <dbReference type="ARBA" id="ARBA00047356"/>
    </source>
</evidence>
<protein>
    <recommendedName>
        <fullName evidence="8">ABC-type dipeptide transporter</fullName>
        <ecNumber evidence="8">7.4.2.9</ecNumber>
    </recommendedName>
</protein>
<dbReference type="InterPro" id="IPR050388">
    <property type="entry name" value="ABC_Ni/Peptide_Import"/>
</dbReference>
<evidence type="ECO:0000256" key="2">
    <source>
        <dbReference type="ARBA" id="ARBA00005417"/>
    </source>
</evidence>
<evidence type="ECO:0000256" key="7">
    <source>
        <dbReference type="ARBA" id="ARBA00023136"/>
    </source>
</evidence>
<sequence length="541" mass="58955">MSEILLDVRGLHVRLPASSERSHALCDVNVRLARGELLCVVGESGSGKSTLGSTILGLLAPGLRAEAGTVQLAGRDLLALTQRELRDIRGRDIALVAQDPLAALNPVQRIGAQIDEALQLHTALSRRERQARVLELLGYVDLPRPARLRRAYPFQLSGGQRQRVAIAIALACEPRLLIADEVTSALDAATRTQILDLLQRIRRDTGMAVLLITHDFSVVRAVADRVLVMRHGRVVEEGECRQVLENPQADYTRSLLAATRLQPRSAGQVADAAPLLEARDLHKRHWQRHGLRRQAVTALDGVSLQLRPGETLGIVGESGSGKSTLARVLLRLLPLDQGSIRLAGREFLDLDPRGLRAARSDIQMVFQDPSASFNPRRRVGDALIDGLLLRGVGKAEAERRARELLEWVGLPASAYDAYPHAFSGGQRQRIAIARALLPEPRVLVADECVSALDALIQAQILELLERLQSQLGLSMIFITHDLGVAARLCDRVLVMHQGRVVENAPTTQLLAAPQHPYTRTLLAAHAGHTTIAATDAVLEAT</sequence>
<keyword evidence="6 13" id="KW-0067">ATP-binding</keyword>
<dbReference type="PROSITE" id="PS00211">
    <property type="entry name" value="ABC_TRANSPORTER_1"/>
    <property type="match status" value="2"/>
</dbReference>
<evidence type="ECO:0000256" key="8">
    <source>
        <dbReference type="ARBA" id="ARBA00038852"/>
    </source>
</evidence>
<dbReference type="NCBIfam" id="NF008453">
    <property type="entry name" value="PRK11308.1"/>
    <property type="match status" value="2"/>
</dbReference>
<dbReference type="GO" id="GO:0005524">
    <property type="term" value="F:ATP binding"/>
    <property type="evidence" value="ECO:0007669"/>
    <property type="project" value="UniProtKB-KW"/>
</dbReference>
<dbReference type="EMBL" id="FNDG01000002">
    <property type="protein sequence ID" value="SDH04589.1"/>
    <property type="molecule type" value="Genomic_DNA"/>
</dbReference>
<accession>A0A1G7Z7L2</accession>
<name>A0A1G7Z7L2_9GAMM</name>
<dbReference type="GO" id="GO:0005886">
    <property type="term" value="C:plasma membrane"/>
    <property type="evidence" value="ECO:0007669"/>
    <property type="project" value="UniProtKB-SubCell"/>
</dbReference>
<feature type="domain" description="ABC transporter" evidence="12">
    <location>
        <begin position="6"/>
        <end position="256"/>
    </location>
</feature>
<keyword evidence="5" id="KW-0547">Nucleotide-binding</keyword>
<organism evidence="13 14">
    <name type="scientific">Phytopseudomonas flavescens</name>
    <dbReference type="NCBI Taxonomy" id="29435"/>
    <lineage>
        <taxon>Bacteria</taxon>
        <taxon>Pseudomonadati</taxon>
        <taxon>Pseudomonadota</taxon>
        <taxon>Gammaproteobacteria</taxon>
        <taxon>Pseudomonadales</taxon>
        <taxon>Pseudomonadaceae</taxon>
        <taxon>Phytopseudomonas</taxon>
    </lineage>
</organism>
<dbReference type="InterPro" id="IPR003439">
    <property type="entry name" value="ABC_transporter-like_ATP-bd"/>
</dbReference>
<dbReference type="GO" id="GO:0016887">
    <property type="term" value="F:ATP hydrolysis activity"/>
    <property type="evidence" value="ECO:0007669"/>
    <property type="project" value="InterPro"/>
</dbReference>
<dbReference type="InterPro" id="IPR027417">
    <property type="entry name" value="P-loop_NTPase"/>
</dbReference>
<keyword evidence="4" id="KW-1003">Cell membrane</keyword>
<reference evidence="13 14" key="1">
    <citation type="submission" date="2016-10" db="EMBL/GenBank/DDBJ databases">
        <authorList>
            <person name="de Groot N.N."/>
        </authorList>
    </citation>
    <scope>NUCLEOTIDE SEQUENCE [LARGE SCALE GENOMIC DNA]</scope>
    <source>
        <strain evidence="13 14">LMG 18387</strain>
    </source>
</reference>
<evidence type="ECO:0000256" key="4">
    <source>
        <dbReference type="ARBA" id="ARBA00022475"/>
    </source>
</evidence>
<comment type="function">
    <text evidence="10">Part of the ABC transporter DppABCDF involved in the uptake of various di/tripeptides. Is also involved in the uptake of phaseolotoxin, a toxic tripeptide inhibiting the enzyme ornithine carbamoyltransferase. Responsible for energy coupling to the transport system.</text>
</comment>
<dbReference type="InterPro" id="IPR013563">
    <property type="entry name" value="Oligopep_ABC_C"/>
</dbReference>
<dbReference type="Pfam" id="PF08352">
    <property type="entry name" value="oligo_HPY"/>
    <property type="match status" value="1"/>
</dbReference>
<dbReference type="CDD" id="cd03257">
    <property type="entry name" value="ABC_NikE_OppD_transporters"/>
    <property type="match status" value="2"/>
</dbReference>
<evidence type="ECO:0000256" key="5">
    <source>
        <dbReference type="ARBA" id="ARBA00022741"/>
    </source>
</evidence>
<gene>
    <name evidence="13" type="ORF">SAMN05216588_102233</name>
</gene>
<comment type="subunit">
    <text evidence="11">The complex is composed of two ATP-binding proteins (DppD and DppF), two transmembrane proteins (DppB and DppC) and a solute-binding protein (DppA1-A5). Five orthologous SBPs (DppA1-A5) are present in P.aeruginosa, which increases the substrate specificity of the DppBCDF transporter.</text>
</comment>